<feature type="transmembrane region" description="Helical" evidence="8">
    <location>
        <begin position="89"/>
        <end position="107"/>
    </location>
</feature>
<feature type="transmembrane region" description="Helical" evidence="8">
    <location>
        <begin position="159"/>
        <end position="186"/>
    </location>
</feature>
<feature type="compositionally biased region" description="Polar residues" evidence="9">
    <location>
        <begin position="1"/>
        <end position="17"/>
    </location>
</feature>
<evidence type="ECO:0000256" key="4">
    <source>
        <dbReference type="ARBA" id="ARBA00022475"/>
    </source>
</evidence>
<evidence type="ECO:0000256" key="3">
    <source>
        <dbReference type="ARBA" id="ARBA00011489"/>
    </source>
</evidence>
<comment type="similarity">
    <text evidence="2 8">Belongs to the Casparian strip membrane proteins (CASP) family.</text>
</comment>
<keyword evidence="5 8" id="KW-0812">Transmembrane</keyword>
<keyword evidence="7 8" id="KW-0472">Membrane</keyword>
<dbReference type="InterPro" id="IPR006459">
    <property type="entry name" value="CASP/CASPL"/>
</dbReference>
<evidence type="ECO:0000256" key="2">
    <source>
        <dbReference type="ARBA" id="ARBA00007651"/>
    </source>
</evidence>
<evidence type="ECO:0000256" key="6">
    <source>
        <dbReference type="ARBA" id="ARBA00022989"/>
    </source>
</evidence>
<dbReference type="GO" id="GO:0005886">
    <property type="term" value="C:plasma membrane"/>
    <property type="evidence" value="ECO:0007669"/>
    <property type="project" value="UniProtKB-SubCell"/>
</dbReference>
<dbReference type="PANTHER" id="PTHR33573:SF46">
    <property type="entry name" value="CASP-LIKE PROTEIN 2A1"/>
    <property type="match status" value="1"/>
</dbReference>
<dbReference type="PANTHER" id="PTHR33573">
    <property type="entry name" value="CASP-LIKE PROTEIN 4A4"/>
    <property type="match status" value="1"/>
</dbReference>
<evidence type="ECO:0000256" key="8">
    <source>
        <dbReference type="RuleBase" id="RU361233"/>
    </source>
</evidence>
<dbReference type="EMBL" id="AP019301">
    <property type="protein sequence ID" value="BBH02683.1"/>
    <property type="molecule type" value="Genomic_DNA"/>
</dbReference>
<organism evidence="11">
    <name type="scientific">Prunus dulcis</name>
    <name type="common">Almond</name>
    <name type="synonym">Amygdalus dulcis</name>
    <dbReference type="NCBI Taxonomy" id="3755"/>
    <lineage>
        <taxon>Eukaryota</taxon>
        <taxon>Viridiplantae</taxon>
        <taxon>Streptophyta</taxon>
        <taxon>Embryophyta</taxon>
        <taxon>Tracheophyta</taxon>
        <taxon>Spermatophyta</taxon>
        <taxon>Magnoliopsida</taxon>
        <taxon>eudicotyledons</taxon>
        <taxon>Gunneridae</taxon>
        <taxon>Pentapetalae</taxon>
        <taxon>rosids</taxon>
        <taxon>fabids</taxon>
        <taxon>Rosales</taxon>
        <taxon>Rosaceae</taxon>
        <taxon>Amygdaloideae</taxon>
        <taxon>Amygdaleae</taxon>
        <taxon>Prunus</taxon>
    </lineage>
</organism>
<gene>
    <name evidence="11" type="ORF">Prudu_013331</name>
</gene>
<sequence length="257" mass="27393">MNYQNSSPDDQNSTKLLASSGRRSYLEPQAPKRGKQSNKLKMNMAEKKEKFGSSVAAAGSSMEVIGMGPRDEDGSSSSSSSSFRTAETLLRLLPIGPCVAALVVMLHDSQTTDFGSLSYSHIGAFRYLVNANGICAGYSLLTAIIAAKPRSPTMSQAWAFFFLDHVLTYLILGAGAVSMEVLYLAYKGNSDVTWSAACGSFGGFCHKATASVALTFVVVACYALISLISSYKLFSKYDAPHPVANPIKGIPIATFHA</sequence>
<feature type="domain" description="Casparian strip membrane protein" evidence="10">
    <location>
        <begin position="81"/>
        <end position="221"/>
    </location>
</feature>
<name>A0A4Y1RF40_PRUDU</name>
<evidence type="ECO:0000256" key="9">
    <source>
        <dbReference type="SAM" id="MobiDB-lite"/>
    </source>
</evidence>
<dbReference type="NCBIfam" id="TIGR01569">
    <property type="entry name" value="A_tha_TIGR01569"/>
    <property type="match status" value="1"/>
</dbReference>
<keyword evidence="6 8" id="KW-1133">Transmembrane helix</keyword>
<feature type="region of interest" description="Disordered" evidence="9">
    <location>
        <begin position="1"/>
        <end position="40"/>
    </location>
</feature>
<keyword evidence="4 8" id="KW-1003">Cell membrane</keyword>
<evidence type="ECO:0000256" key="7">
    <source>
        <dbReference type="ARBA" id="ARBA00023136"/>
    </source>
</evidence>
<evidence type="ECO:0000256" key="1">
    <source>
        <dbReference type="ARBA" id="ARBA00004651"/>
    </source>
</evidence>
<dbReference type="Pfam" id="PF04535">
    <property type="entry name" value="CASP_dom"/>
    <property type="match status" value="1"/>
</dbReference>
<protein>
    <recommendedName>
        <fullName evidence="8">CASP-like protein</fullName>
    </recommendedName>
</protein>
<reference evidence="11" key="1">
    <citation type="journal article" date="2019" name="Science">
        <title>Mutation of a bHLH transcription factor allowed almond domestication.</title>
        <authorList>
            <person name="Sanchez-Perez R."/>
            <person name="Pavan S."/>
            <person name="Mazzeo R."/>
            <person name="Moldovan C."/>
            <person name="Aiese Cigliano R."/>
            <person name="Del Cueto J."/>
            <person name="Ricciardi F."/>
            <person name="Lotti C."/>
            <person name="Ricciardi L."/>
            <person name="Dicenta F."/>
            <person name="Lopez-Marques R.L."/>
            <person name="Lindberg Moller B."/>
        </authorList>
    </citation>
    <scope>NUCLEOTIDE SEQUENCE</scope>
</reference>
<accession>A0A4Y1RF40</accession>
<comment type="subcellular location">
    <subcellularLocation>
        <location evidence="1 8">Cell membrane</location>
        <topology evidence="1 8">Multi-pass membrane protein</topology>
    </subcellularLocation>
</comment>
<feature type="transmembrane region" description="Helical" evidence="8">
    <location>
        <begin position="210"/>
        <end position="228"/>
    </location>
</feature>
<evidence type="ECO:0000256" key="5">
    <source>
        <dbReference type="ARBA" id="ARBA00022692"/>
    </source>
</evidence>
<dbReference type="InterPro" id="IPR006702">
    <property type="entry name" value="CASP_dom"/>
</dbReference>
<feature type="transmembrane region" description="Helical" evidence="8">
    <location>
        <begin position="127"/>
        <end position="147"/>
    </location>
</feature>
<dbReference type="AlphaFoldDB" id="A0A4Y1RF40"/>
<proteinExistence type="inferred from homology"/>
<evidence type="ECO:0000313" key="11">
    <source>
        <dbReference type="EMBL" id="BBH02683.1"/>
    </source>
</evidence>
<comment type="subunit">
    <text evidence="3 8">Homodimer and heterodimers.</text>
</comment>
<evidence type="ECO:0000259" key="10">
    <source>
        <dbReference type="Pfam" id="PF04535"/>
    </source>
</evidence>